<evidence type="ECO:0000313" key="2">
    <source>
        <dbReference type="EMBL" id="EEH64396.1"/>
    </source>
</evidence>
<keyword evidence="1" id="KW-0175">Coiled coil</keyword>
<dbReference type="HOGENOM" id="CLU_1881294_0_0_11"/>
<dbReference type="OrthoDB" id="5198499at2"/>
<protein>
    <submittedName>
        <fullName evidence="2">Uncharacterized protein</fullName>
    </submittedName>
</protein>
<dbReference type="Proteomes" id="UP000010301">
    <property type="component" value="Unassembled WGS sequence"/>
</dbReference>
<dbReference type="AlphaFoldDB" id="C0VY93"/>
<sequence length="135" mass="14678">MHTFTPGALARAEHVNENFTELANRIKALEDSAAKIADNQLVINGQGYVLTGTLSSLPSFSLTNFQGTYAGSMNVNHPYTPPPGYGFMYETEATTGYTAVINVAHTSSHTTIRIIQVGSGDSRALQKLRYRLVKL</sequence>
<dbReference type="STRING" id="525245.HMPREF0044_0133"/>
<keyword evidence="3" id="KW-1185">Reference proteome</keyword>
<reference evidence="2 3" key="1">
    <citation type="submission" date="2009-01" db="EMBL/GenBank/DDBJ databases">
        <authorList>
            <person name="Qin X."/>
            <person name="Bachman B."/>
            <person name="Battles P."/>
            <person name="Bell A."/>
            <person name="Bess C."/>
            <person name="Bickham C."/>
            <person name="Chaboub L."/>
            <person name="Chen D."/>
            <person name="Coyle M."/>
            <person name="Deiros D.R."/>
            <person name="Dinh H."/>
            <person name="Forbes L."/>
            <person name="Fowler G."/>
            <person name="Francisco L."/>
            <person name="Fu Q."/>
            <person name="Gubbala S."/>
            <person name="Hale W."/>
            <person name="Han Y."/>
            <person name="Hemphill L."/>
            <person name="Highlander S.K."/>
            <person name="Hirani K."/>
            <person name="Hogues M."/>
            <person name="Jackson L."/>
            <person name="Jakkamsetti A."/>
            <person name="Javaid M."/>
            <person name="Jiang H."/>
            <person name="Korchina V."/>
            <person name="Kovar C."/>
            <person name="Lara F."/>
            <person name="Lee S."/>
            <person name="Mata R."/>
            <person name="Mathew T."/>
            <person name="Moen C."/>
            <person name="Morales K."/>
            <person name="Munidasa M."/>
            <person name="Nazareth L."/>
            <person name="Ngo R."/>
            <person name="Nguyen L."/>
            <person name="Okwuonu G."/>
            <person name="Ongeri F."/>
            <person name="Patil S."/>
            <person name="Petrosino J."/>
            <person name="Pham C."/>
            <person name="Pham P."/>
            <person name="Pu L.-L."/>
            <person name="Puazo M."/>
            <person name="Raj R."/>
            <person name="Reid J."/>
            <person name="Rouhana J."/>
            <person name="Saada N."/>
            <person name="Shang Y."/>
            <person name="Simmons D."/>
            <person name="Thornton R."/>
            <person name="Warren J."/>
            <person name="Weissenberger G."/>
            <person name="Zhang J."/>
            <person name="Zhang L."/>
            <person name="Zhou C."/>
            <person name="Zhu D."/>
            <person name="Muzny D."/>
            <person name="Worley K."/>
            <person name="Gibbs R."/>
        </authorList>
    </citation>
    <scope>NUCLEOTIDE SEQUENCE [LARGE SCALE GENOMIC DNA]</scope>
    <source>
        <strain evidence="2 3">DSM 15436</strain>
    </source>
</reference>
<dbReference type="RefSeq" id="WP_006547130.1">
    <property type="nucleotide sequence ID" value="NZ_DS999545.1"/>
</dbReference>
<accession>C0VY93</accession>
<feature type="coiled-coil region" evidence="1">
    <location>
        <begin position="12"/>
        <end position="39"/>
    </location>
</feature>
<proteinExistence type="predicted"/>
<evidence type="ECO:0000256" key="1">
    <source>
        <dbReference type="SAM" id="Coils"/>
    </source>
</evidence>
<gene>
    <name evidence="2" type="ORF">HMPREF0044_0133</name>
</gene>
<dbReference type="EMBL" id="ACFG01000004">
    <property type="protein sequence ID" value="EEH64396.1"/>
    <property type="molecule type" value="Genomic_DNA"/>
</dbReference>
<comment type="caution">
    <text evidence="2">The sequence shown here is derived from an EMBL/GenBank/DDBJ whole genome shotgun (WGS) entry which is preliminary data.</text>
</comment>
<evidence type="ECO:0000313" key="3">
    <source>
        <dbReference type="Proteomes" id="UP000010301"/>
    </source>
</evidence>
<organism evidence="2 3">
    <name type="scientific">Gleimia coleocanis DSM 15436</name>
    <dbReference type="NCBI Taxonomy" id="525245"/>
    <lineage>
        <taxon>Bacteria</taxon>
        <taxon>Bacillati</taxon>
        <taxon>Actinomycetota</taxon>
        <taxon>Actinomycetes</taxon>
        <taxon>Actinomycetales</taxon>
        <taxon>Actinomycetaceae</taxon>
        <taxon>Gleimia</taxon>
    </lineage>
</organism>
<name>C0VY93_9ACTO</name>